<dbReference type="RefSeq" id="WP_345372358.1">
    <property type="nucleotide sequence ID" value="NZ_BAABJX010000036.1"/>
</dbReference>
<organism evidence="1 2">
    <name type="scientific">Algivirga pacifica</name>
    <dbReference type="NCBI Taxonomy" id="1162670"/>
    <lineage>
        <taxon>Bacteria</taxon>
        <taxon>Pseudomonadati</taxon>
        <taxon>Bacteroidota</taxon>
        <taxon>Cytophagia</taxon>
        <taxon>Cytophagales</taxon>
        <taxon>Flammeovirgaceae</taxon>
        <taxon>Algivirga</taxon>
    </lineage>
</organism>
<dbReference type="Proteomes" id="UP001500298">
    <property type="component" value="Unassembled WGS sequence"/>
</dbReference>
<keyword evidence="2" id="KW-1185">Reference proteome</keyword>
<accession>A0ABP9DFB0</accession>
<dbReference type="EMBL" id="BAABJX010000036">
    <property type="protein sequence ID" value="GAA4839081.1"/>
    <property type="molecule type" value="Genomic_DNA"/>
</dbReference>
<evidence type="ECO:0000313" key="2">
    <source>
        <dbReference type="Proteomes" id="UP001500298"/>
    </source>
</evidence>
<sequence length="747" mass="85089">MKRDLLKVALRKNAIIIPDNWICNHQDNQVINKSSSVLLANCTQLGFTFSEDLLTSINRISPNAKLEILELLKEVTGVHKNWTPLVKQWNIPTGESIVDHIITWFANVCQFKSGSRLPCGHLIPDNTFPLERYNGCPFCGTPFEFEQLSYKAGNNSLKVLQLWTEEDLKQSLEHLLTSPVALDATQVDDLKILLSVYGITTDTAIRMKETLMLVIDTLVAEDRAEEAGKLFNSPNDILRYLWYKHTGFLQIIEPKTIARRMGKNAQNYHPQLDNSIQAKIKSLHDLQLKYSRTECKRYALWLNNLSMGIQAQCENMHPKRGMWVRVIRALRLSEYSKRKGFERLATLLDTFYNEQYEVWQGKVNQHRTKMDAEGTFALLKQRPGLFARSLFSSMLWFGADVSIQHFKEVLHHIPSRLIFTLNMYAESYFNKQGARTVKPLGGTNKKIPANKLLQLYSDDELQRMQSLVQDLSLEVIKENLRKVENSNKRLYIDEGLFTIPIAIGDRSDSLQDLPAALMGTRFKVEGDTVRLFLQWGEGLPAQHLDMDLSCNVAYENRNEFCSYSQLTIPGCQHSGDIQRIPDMVGTAEYIDIDLNELQQLEAKYVSFTCNAYSSGSLSPNLIVGWMKSQFPMKISSNGVAYDPTAVQHQVRITQSLVKGMVFGVLDVHKREIIWLEMSFGGQVVQNLNQSGVEALLQKLDAKLKIGDLLKLKAEVQELEIVDDPALAEEVYDMNWALNTAEVSKLFL</sequence>
<evidence type="ECO:0000313" key="1">
    <source>
        <dbReference type="EMBL" id="GAA4839081.1"/>
    </source>
</evidence>
<comment type="caution">
    <text evidence="1">The sequence shown here is derived from an EMBL/GenBank/DDBJ whole genome shotgun (WGS) entry which is preliminary data.</text>
</comment>
<name>A0ABP9DFB0_9BACT</name>
<protein>
    <recommendedName>
        <fullName evidence="3">Prokaryotic RING finger family 4</fullName>
    </recommendedName>
</protein>
<proteinExistence type="predicted"/>
<evidence type="ECO:0008006" key="3">
    <source>
        <dbReference type="Google" id="ProtNLM"/>
    </source>
</evidence>
<reference evidence="2" key="1">
    <citation type="journal article" date="2019" name="Int. J. Syst. Evol. Microbiol.">
        <title>The Global Catalogue of Microorganisms (GCM) 10K type strain sequencing project: providing services to taxonomists for standard genome sequencing and annotation.</title>
        <authorList>
            <consortium name="The Broad Institute Genomics Platform"/>
            <consortium name="The Broad Institute Genome Sequencing Center for Infectious Disease"/>
            <person name="Wu L."/>
            <person name="Ma J."/>
        </authorList>
    </citation>
    <scope>NUCLEOTIDE SEQUENCE [LARGE SCALE GENOMIC DNA]</scope>
    <source>
        <strain evidence="2">JCM 18326</strain>
    </source>
</reference>
<gene>
    <name evidence="1" type="ORF">GCM10023331_25410</name>
</gene>